<dbReference type="EMBL" id="QTSX02005455">
    <property type="protein sequence ID" value="KAJ9059732.1"/>
    <property type="molecule type" value="Genomic_DNA"/>
</dbReference>
<proteinExistence type="predicted"/>
<reference evidence="1" key="1">
    <citation type="submission" date="2022-04" db="EMBL/GenBank/DDBJ databases">
        <title>Genome of the entomopathogenic fungus Entomophthora muscae.</title>
        <authorList>
            <person name="Elya C."/>
            <person name="Lovett B.R."/>
            <person name="Lee E."/>
            <person name="Macias A.M."/>
            <person name="Hajek A.E."/>
            <person name="De Bivort B.L."/>
            <person name="Kasson M.T."/>
            <person name="De Fine Licht H.H."/>
            <person name="Stajich J.E."/>
        </authorList>
    </citation>
    <scope>NUCLEOTIDE SEQUENCE</scope>
    <source>
        <strain evidence="1">Berkeley</strain>
    </source>
</reference>
<accession>A0ACC2SC41</accession>
<organism evidence="1 2">
    <name type="scientific">Entomophthora muscae</name>
    <dbReference type="NCBI Taxonomy" id="34485"/>
    <lineage>
        <taxon>Eukaryota</taxon>
        <taxon>Fungi</taxon>
        <taxon>Fungi incertae sedis</taxon>
        <taxon>Zoopagomycota</taxon>
        <taxon>Entomophthoromycotina</taxon>
        <taxon>Entomophthoromycetes</taxon>
        <taxon>Entomophthorales</taxon>
        <taxon>Entomophthoraceae</taxon>
        <taxon>Entomophthora</taxon>
    </lineage>
</organism>
<sequence length="276" mass="31234">MSLVIRGLNLFLTVLVLVINGLSVFFKLGKGQAVDEHLRAIGLEGGAVFIWLLIYLLMFSFSIYQMLPFTYNYKYINQGISPFFSAQAIANIGWVFARVYQADNKQWMDFIFVYLMFIILGLMYASTMASVDTKCQADDHPYLNYFFGRLWLSIYFAWTAGAVCTSSFGKFHPPSFIAYLFAASLFVLIAIVAIVLLFANMDIAFGLTVVWMAAWIAYSNCQPQFSNSMTLPLFAISIVFGSIVLFFSICFLVRIISRTIQRESIRRDTQTLAGEA</sequence>
<protein>
    <submittedName>
        <fullName evidence="1">Uncharacterized protein</fullName>
    </submittedName>
</protein>
<keyword evidence="2" id="KW-1185">Reference proteome</keyword>
<evidence type="ECO:0000313" key="1">
    <source>
        <dbReference type="EMBL" id="KAJ9059732.1"/>
    </source>
</evidence>
<dbReference type="Proteomes" id="UP001165960">
    <property type="component" value="Unassembled WGS sequence"/>
</dbReference>
<name>A0ACC2SC41_9FUNG</name>
<comment type="caution">
    <text evidence="1">The sequence shown here is derived from an EMBL/GenBank/DDBJ whole genome shotgun (WGS) entry which is preliminary data.</text>
</comment>
<gene>
    <name evidence="1" type="ORF">DSO57_1038418</name>
</gene>
<evidence type="ECO:0000313" key="2">
    <source>
        <dbReference type="Proteomes" id="UP001165960"/>
    </source>
</evidence>